<dbReference type="InterPro" id="IPR006027">
    <property type="entry name" value="NusB_RsmB_TIM44"/>
</dbReference>
<organism evidence="3 4">
    <name type="scientific">Spiroplasma tabanidicola</name>
    <dbReference type="NCBI Taxonomy" id="324079"/>
    <lineage>
        <taxon>Bacteria</taxon>
        <taxon>Bacillati</taxon>
        <taxon>Mycoplasmatota</taxon>
        <taxon>Mollicutes</taxon>
        <taxon>Entomoplasmatales</taxon>
        <taxon>Spiroplasmataceae</taxon>
        <taxon>Spiroplasma</taxon>
    </lineage>
</organism>
<dbReference type="AlphaFoldDB" id="A0A6I6CIQ1"/>
<reference evidence="3 4" key="1">
    <citation type="submission" date="2019-11" db="EMBL/GenBank/DDBJ databases">
        <title>Complete genome sequence of Spiroplasma tabanidicola TAUS-1 (DSM 22603).</title>
        <authorList>
            <person name="Huang C.-T."/>
            <person name="Lin Y.-C."/>
            <person name="Kuo C.-H."/>
        </authorList>
    </citation>
    <scope>NUCLEOTIDE SEQUENCE [LARGE SCALE GENOMIC DNA]</scope>
    <source>
        <strain evidence="3 4">TAUS-1</strain>
    </source>
</reference>
<dbReference type="GO" id="GO:0007165">
    <property type="term" value="P:signal transduction"/>
    <property type="evidence" value="ECO:0007669"/>
    <property type="project" value="InterPro"/>
</dbReference>
<evidence type="ECO:0000256" key="1">
    <source>
        <dbReference type="ARBA" id="ARBA00022884"/>
    </source>
</evidence>
<dbReference type="Pfam" id="PF01029">
    <property type="entry name" value="NusB"/>
    <property type="match status" value="1"/>
</dbReference>
<accession>A0A6I6CIQ1</accession>
<dbReference type="PROSITE" id="PS50238">
    <property type="entry name" value="RHOGAP"/>
    <property type="match status" value="1"/>
</dbReference>
<dbReference type="InterPro" id="IPR035926">
    <property type="entry name" value="NusB-like_sf"/>
</dbReference>
<dbReference type="KEGG" id="stab:STABA_v1c05800"/>
<keyword evidence="1" id="KW-0694">RNA-binding</keyword>
<keyword evidence="4" id="KW-1185">Reference proteome</keyword>
<dbReference type="Gene3D" id="1.10.940.10">
    <property type="entry name" value="NusB-like"/>
    <property type="match status" value="1"/>
</dbReference>
<dbReference type="EMBL" id="CP046276">
    <property type="protein sequence ID" value="QGS51943.1"/>
    <property type="molecule type" value="Genomic_DNA"/>
</dbReference>
<protein>
    <submittedName>
        <fullName evidence="3">Transcription antitermination protein NusB</fullName>
    </submittedName>
</protein>
<evidence type="ECO:0000313" key="3">
    <source>
        <dbReference type="EMBL" id="QGS51943.1"/>
    </source>
</evidence>
<evidence type="ECO:0000313" key="4">
    <source>
        <dbReference type="Proteomes" id="UP000424468"/>
    </source>
</evidence>
<feature type="domain" description="Rho-GAP" evidence="2">
    <location>
        <begin position="1"/>
        <end position="133"/>
    </location>
</feature>
<sequence>MEKSVSYLKKQRRNTVQILYKVSLLNEQIDKIKQELLDNTQFEEINDDLSAYITNVLNQFDDLKQELKKYIPSNWSWERLPNMIKAILISSAFEIINNINPKGIVINESLDMVREFLPSWDTNFVNAILDKLN</sequence>
<dbReference type="RefSeq" id="WP_156006408.1">
    <property type="nucleotide sequence ID" value="NZ_CP046276.1"/>
</dbReference>
<gene>
    <name evidence="3" type="primary">nusB</name>
    <name evidence="3" type="ORF">STABA_v1c05800</name>
</gene>
<dbReference type="Proteomes" id="UP000424468">
    <property type="component" value="Chromosome"/>
</dbReference>
<dbReference type="InterPro" id="IPR000198">
    <property type="entry name" value="RhoGAP_dom"/>
</dbReference>
<dbReference type="GO" id="GO:0003723">
    <property type="term" value="F:RNA binding"/>
    <property type="evidence" value="ECO:0007669"/>
    <property type="project" value="UniProtKB-KW"/>
</dbReference>
<proteinExistence type="predicted"/>
<dbReference type="GO" id="GO:0006355">
    <property type="term" value="P:regulation of DNA-templated transcription"/>
    <property type="evidence" value="ECO:0007669"/>
    <property type="project" value="InterPro"/>
</dbReference>
<dbReference type="OrthoDB" id="389272at2"/>
<evidence type="ECO:0000259" key="2">
    <source>
        <dbReference type="PROSITE" id="PS50238"/>
    </source>
</evidence>
<dbReference type="SUPFAM" id="SSF48013">
    <property type="entry name" value="NusB-like"/>
    <property type="match status" value="1"/>
</dbReference>
<name>A0A6I6CIQ1_9MOLU</name>